<dbReference type="PANTHER" id="PTHR22762">
    <property type="entry name" value="ALPHA-GLUCOSIDASE"/>
    <property type="match status" value="1"/>
</dbReference>
<dbReference type="CDD" id="cd06603">
    <property type="entry name" value="GH31_GANC_GANAB_alpha"/>
    <property type="match status" value="1"/>
</dbReference>
<dbReference type="SUPFAM" id="SSF74650">
    <property type="entry name" value="Galactose mutarotase-like"/>
    <property type="match status" value="1"/>
</dbReference>
<name>A0ABP9YU77_9FUNG</name>
<evidence type="ECO:0000256" key="6">
    <source>
        <dbReference type="ARBA" id="ARBA00022824"/>
    </source>
</evidence>
<dbReference type="InterPro" id="IPR017853">
    <property type="entry name" value="GH"/>
</dbReference>
<feature type="domain" description="Glycoside hydrolase family 31 N-terminal" evidence="13">
    <location>
        <begin position="77"/>
        <end position="306"/>
    </location>
</feature>
<comment type="pathway">
    <text evidence="2">Glycan metabolism; N-glycan metabolism.</text>
</comment>
<dbReference type="InterPro" id="IPR013780">
    <property type="entry name" value="Glyco_hydro_b"/>
</dbReference>
<gene>
    <name evidence="15" type="ORF">MFLAVUS_003838</name>
</gene>
<evidence type="ECO:0000256" key="11">
    <source>
        <dbReference type="SAM" id="SignalP"/>
    </source>
</evidence>
<evidence type="ECO:0000259" key="12">
    <source>
        <dbReference type="Pfam" id="PF01055"/>
    </source>
</evidence>
<dbReference type="CDD" id="cd14752">
    <property type="entry name" value="GH31_N"/>
    <property type="match status" value="1"/>
</dbReference>
<reference evidence="15 16" key="1">
    <citation type="submission" date="2024-04" db="EMBL/GenBank/DDBJ databases">
        <title>genome sequences of Mucor flavus KT1a and Helicostylum pulchrum KT1b strains isolated from the surface of a dry-aged beef.</title>
        <authorList>
            <person name="Toyotome T."/>
            <person name="Hosono M."/>
            <person name="Torimaru M."/>
            <person name="Fukuda K."/>
            <person name="Mikami N."/>
        </authorList>
    </citation>
    <scope>NUCLEOTIDE SEQUENCE [LARGE SCALE GENOMIC DNA]</scope>
    <source>
        <strain evidence="15 16">KT1a</strain>
    </source>
</reference>
<feature type="domain" description="Glycoside hydrolase family 31 TIM barrel" evidence="12">
    <location>
        <begin position="365"/>
        <end position="693"/>
    </location>
</feature>
<dbReference type="InterPro" id="IPR048395">
    <property type="entry name" value="Glyco_hydro_31_C"/>
</dbReference>
<comment type="caution">
    <text evidence="15">The sequence shown here is derived from an EMBL/GenBank/DDBJ whole genome shotgun (WGS) entry which is preliminary data.</text>
</comment>
<evidence type="ECO:0000256" key="8">
    <source>
        <dbReference type="ARBA" id="ARBA00023295"/>
    </source>
</evidence>
<dbReference type="InterPro" id="IPR000322">
    <property type="entry name" value="Glyco_hydro_31_TIM"/>
</dbReference>
<proteinExistence type="inferred from homology"/>
<dbReference type="Gene3D" id="2.60.40.1760">
    <property type="entry name" value="glycosyl hydrolase (family 31)"/>
    <property type="match status" value="1"/>
</dbReference>
<keyword evidence="7" id="KW-0325">Glycoprotein</keyword>
<evidence type="ECO:0000256" key="7">
    <source>
        <dbReference type="ARBA" id="ARBA00023180"/>
    </source>
</evidence>
<evidence type="ECO:0000313" key="15">
    <source>
        <dbReference type="EMBL" id="GAA5810417.1"/>
    </source>
</evidence>
<dbReference type="SUPFAM" id="SSF51445">
    <property type="entry name" value="(Trans)glycosidases"/>
    <property type="match status" value="1"/>
</dbReference>
<dbReference type="Gene3D" id="2.60.40.1180">
    <property type="entry name" value="Golgi alpha-mannosidase II"/>
    <property type="match status" value="2"/>
</dbReference>
<dbReference type="Pfam" id="PF01055">
    <property type="entry name" value="Glyco_hydro_31_2nd"/>
    <property type="match status" value="1"/>
</dbReference>
<sequence length="932" mass="106661">MKLHFGLLLLVVGTLVSAMKFDDFKKCDQSGFCRRNRAYADTLSISPYLLLKDTISLSSSSVHADIKNTDTNVLLTLDLQLLKDNTARIRINEKEPIKPRYDEHAKFTLVGEPEQKDMSDSHISDDGLITLHIDNTRKVVISAQPVRIEFLVNNEPVITLNDRGFFNFEHLRTKESHVPKMVENKKEDGSVEMVQADSEKDLWEETFKTWTDPKPNGPESFALDITFNGFPHVYGIPEHASSLALKETRGGEGNYDDPYRLYNTDVFEYALDSPTSLYGAVPLMLAHKKGLSAGIFWMNPSETWIDIVKTKSSDSNPVQKVFGTSHTSTQTHWMSEAGVLDLFVFLGPTTKDILRQYSALTGPAAMPQMFAIGYHQCRWNYINQRDVLEVDGKFDENDTPYDVIWLDIEYTDEKKYFTWDEPKFPDAIGMEKVLDNKGRKLVVIVDPHIKRADNYRIADEAKAQDLFIKKPDGKDYEAWCWPGQSSWVDFIQEKSYNWWKKQFSFDLFKGTRENVHIWNDMNEPSVFNGPEITIQKEMMHDGGKWEHRVLHNLYAGLSHAATADGVRERTVVQKRPFVLSRGYYAGTQRVGPIWTGDNIANWESLKYTNPMILSNSMAGIPFSGADVPGFFENPTPELLSRWYQAATYQPFFRGHAHIDTKRREPYLTAEPYKSITRDTLRERYALLSFWYTLFFEAYKQGTPMMRPMMMEFPNDENVFTMDDQFMVGSAILVKPITSEGSTSTQVYFAGEQPWYHTKTLIAENKQGHHTVEAPLDTIPAYYQGGSIIPRRERIRRSSVAMRLDPFTLIIAKGKDATAQGQLYMDDEETYSFQKGEYALTQFKFAKDQLSCQNMHQDFASQVSLDFIKSHQSIRIERVQILGQSQAPRGIRVTDAQGVVTEPSFTFDAATHVLTIKDPKVSVVQCGWNIAVY</sequence>
<keyword evidence="5 10" id="KW-0378">Hydrolase</keyword>
<evidence type="ECO:0000313" key="16">
    <source>
        <dbReference type="Proteomes" id="UP001473302"/>
    </source>
</evidence>
<evidence type="ECO:0000256" key="2">
    <source>
        <dbReference type="ARBA" id="ARBA00004833"/>
    </source>
</evidence>
<dbReference type="Gene3D" id="3.20.20.80">
    <property type="entry name" value="Glycosidases"/>
    <property type="match status" value="1"/>
</dbReference>
<dbReference type="Pfam" id="PF21365">
    <property type="entry name" value="Glyco_hydro_31_3rd"/>
    <property type="match status" value="1"/>
</dbReference>
<dbReference type="Pfam" id="PF13802">
    <property type="entry name" value="Gal_mutarotas_2"/>
    <property type="match status" value="1"/>
</dbReference>
<dbReference type="Proteomes" id="UP001473302">
    <property type="component" value="Unassembled WGS sequence"/>
</dbReference>
<evidence type="ECO:0000256" key="9">
    <source>
        <dbReference type="ARBA" id="ARBA00042895"/>
    </source>
</evidence>
<evidence type="ECO:0000256" key="4">
    <source>
        <dbReference type="ARBA" id="ARBA00022729"/>
    </source>
</evidence>
<keyword evidence="16" id="KW-1185">Reference proteome</keyword>
<keyword evidence="6" id="KW-0256">Endoplasmic reticulum</keyword>
<feature type="domain" description="Glycosyl hydrolase family 31 C-terminal" evidence="14">
    <location>
        <begin position="701"/>
        <end position="788"/>
    </location>
</feature>
<evidence type="ECO:0000256" key="5">
    <source>
        <dbReference type="ARBA" id="ARBA00022801"/>
    </source>
</evidence>
<dbReference type="InterPro" id="IPR025887">
    <property type="entry name" value="Glyco_hydro_31_N_dom"/>
</dbReference>
<comment type="similarity">
    <text evidence="3 10">Belongs to the glycosyl hydrolase 31 family.</text>
</comment>
<dbReference type="PANTHER" id="PTHR22762:SF54">
    <property type="entry name" value="BCDNA.GH04962"/>
    <property type="match status" value="1"/>
</dbReference>
<keyword evidence="8 10" id="KW-0326">Glycosidase</keyword>
<evidence type="ECO:0000259" key="13">
    <source>
        <dbReference type="Pfam" id="PF13802"/>
    </source>
</evidence>
<accession>A0ABP9YU77</accession>
<protein>
    <recommendedName>
        <fullName evidence="9">Glucosidase II subunit alpha</fullName>
    </recommendedName>
</protein>
<dbReference type="SUPFAM" id="SSF51011">
    <property type="entry name" value="Glycosyl hydrolase domain"/>
    <property type="match status" value="1"/>
</dbReference>
<comment type="subcellular location">
    <subcellularLocation>
        <location evidence="1">Endoplasmic reticulum</location>
    </subcellularLocation>
</comment>
<feature type="signal peptide" evidence="11">
    <location>
        <begin position="1"/>
        <end position="18"/>
    </location>
</feature>
<dbReference type="InterPro" id="IPR011013">
    <property type="entry name" value="Gal_mutarotase_sf_dom"/>
</dbReference>
<evidence type="ECO:0000256" key="3">
    <source>
        <dbReference type="ARBA" id="ARBA00007806"/>
    </source>
</evidence>
<evidence type="ECO:0000259" key="14">
    <source>
        <dbReference type="Pfam" id="PF21365"/>
    </source>
</evidence>
<keyword evidence="4 11" id="KW-0732">Signal</keyword>
<organism evidence="15 16">
    <name type="scientific">Mucor flavus</name>
    <dbReference type="NCBI Taxonomy" id="439312"/>
    <lineage>
        <taxon>Eukaryota</taxon>
        <taxon>Fungi</taxon>
        <taxon>Fungi incertae sedis</taxon>
        <taxon>Mucoromycota</taxon>
        <taxon>Mucoromycotina</taxon>
        <taxon>Mucoromycetes</taxon>
        <taxon>Mucorales</taxon>
        <taxon>Mucorineae</taxon>
        <taxon>Mucoraceae</taxon>
        <taxon>Mucor</taxon>
    </lineage>
</organism>
<dbReference type="EMBL" id="BAABUK010000007">
    <property type="protein sequence ID" value="GAA5810417.1"/>
    <property type="molecule type" value="Genomic_DNA"/>
</dbReference>
<evidence type="ECO:0000256" key="1">
    <source>
        <dbReference type="ARBA" id="ARBA00004240"/>
    </source>
</evidence>
<evidence type="ECO:0000256" key="10">
    <source>
        <dbReference type="RuleBase" id="RU361185"/>
    </source>
</evidence>
<feature type="chain" id="PRO_5046022132" description="Glucosidase II subunit alpha" evidence="11">
    <location>
        <begin position="19"/>
        <end position="932"/>
    </location>
</feature>